<evidence type="ECO:0000256" key="7">
    <source>
        <dbReference type="ARBA" id="ARBA00023136"/>
    </source>
</evidence>
<dbReference type="Gene3D" id="1.10.3470.10">
    <property type="entry name" value="ABC transporter involved in vitamin B12 uptake, BtuC"/>
    <property type="match status" value="1"/>
</dbReference>
<evidence type="ECO:0000313" key="9">
    <source>
        <dbReference type="EMBL" id="MFD2261563.1"/>
    </source>
</evidence>
<feature type="transmembrane region" description="Helical" evidence="8">
    <location>
        <begin position="205"/>
        <end position="225"/>
    </location>
</feature>
<feature type="transmembrane region" description="Helical" evidence="8">
    <location>
        <begin position="164"/>
        <end position="185"/>
    </location>
</feature>
<proteinExistence type="inferred from homology"/>
<dbReference type="Proteomes" id="UP001597295">
    <property type="component" value="Unassembled WGS sequence"/>
</dbReference>
<organism evidence="9 10">
    <name type="scientific">Lacibacterium aquatile</name>
    <dbReference type="NCBI Taxonomy" id="1168082"/>
    <lineage>
        <taxon>Bacteria</taxon>
        <taxon>Pseudomonadati</taxon>
        <taxon>Pseudomonadota</taxon>
        <taxon>Alphaproteobacteria</taxon>
        <taxon>Rhodospirillales</taxon>
        <taxon>Rhodospirillaceae</taxon>
    </lineage>
</organism>
<keyword evidence="4" id="KW-1003">Cell membrane</keyword>
<dbReference type="EMBL" id="JBHUIP010000001">
    <property type="protein sequence ID" value="MFD2261563.1"/>
    <property type="molecule type" value="Genomic_DNA"/>
</dbReference>
<feature type="transmembrane region" description="Helical" evidence="8">
    <location>
        <begin position="20"/>
        <end position="39"/>
    </location>
</feature>
<comment type="caution">
    <text evidence="9">The sequence shown here is derived from an EMBL/GenBank/DDBJ whole genome shotgun (WGS) entry which is preliminary data.</text>
</comment>
<keyword evidence="10" id="KW-1185">Reference proteome</keyword>
<keyword evidence="6 8" id="KW-1133">Transmembrane helix</keyword>
<dbReference type="SUPFAM" id="SSF81345">
    <property type="entry name" value="ABC transporter involved in vitamin B12 uptake, BtuC"/>
    <property type="match status" value="1"/>
</dbReference>
<keyword evidence="3" id="KW-0813">Transport</keyword>
<accession>A0ABW5DKE3</accession>
<feature type="transmembrane region" description="Helical" evidence="8">
    <location>
        <begin position="321"/>
        <end position="341"/>
    </location>
</feature>
<dbReference type="Pfam" id="PF01032">
    <property type="entry name" value="FecCD"/>
    <property type="match status" value="1"/>
</dbReference>
<evidence type="ECO:0000256" key="4">
    <source>
        <dbReference type="ARBA" id="ARBA00022475"/>
    </source>
</evidence>
<evidence type="ECO:0000256" key="6">
    <source>
        <dbReference type="ARBA" id="ARBA00022989"/>
    </source>
</evidence>
<evidence type="ECO:0000256" key="3">
    <source>
        <dbReference type="ARBA" id="ARBA00022448"/>
    </source>
</evidence>
<dbReference type="InterPro" id="IPR000522">
    <property type="entry name" value="ABC_transptr_permease_BtuC"/>
</dbReference>
<feature type="transmembrane region" description="Helical" evidence="8">
    <location>
        <begin position="255"/>
        <end position="283"/>
    </location>
</feature>
<keyword evidence="5 8" id="KW-0812">Transmembrane</keyword>
<reference evidence="10" key="1">
    <citation type="journal article" date="2019" name="Int. J. Syst. Evol. Microbiol.">
        <title>The Global Catalogue of Microorganisms (GCM) 10K type strain sequencing project: providing services to taxonomists for standard genome sequencing and annotation.</title>
        <authorList>
            <consortium name="The Broad Institute Genomics Platform"/>
            <consortium name="The Broad Institute Genome Sequencing Center for Infectious Disease"/>
            <person name="Wu L."/>
            <person name="Ma J."/>
        </authorList>
    </citation>
    <scope>NUCLEOTIDE SEQUENCE [LARGE SCALE GENOMIC DNA]</scope>
    <source>
        <strain evidence="10">CGMCC 1.19062</strain>
    </source>
</reference>
<gene>
    <name evidence="9" type="ORF">ACFSM5_01605</name>
</gene>
<evidence type="ECO:0000313" key="10">
    <source>
        <dbReference type="Proteomes" id="UP001597295"/>
    </source>
</evidence>
<name>A0ABW5DKE3_9PROT</name>
<comment type="subcellular location">
    <subcellularLocation>
        <location evidence="1">Cell membrane</location>
        <topology evidence="1">Multi-pass membrane protein</topology>
    </subcellularLocation>
</comment>
<evidence type="ECO:0000256" key="1">
    <source>
        <dbReference type="ARBA" id="ARBA00004651"/>
    </source>
</evidence>
<evidence type="ECO:0000256" key="5">
    <source>
        <dbReference type="ARBA" id="ARBA00022692"/>
    </source>
</evidence>
<feature type="transmembrane region" description="Helical" evidence="8">
    <location>
        <begin position="70"/>
        <end position="90"/>
    </location>
</feature>
<protein>
    <submittedName>
        <fullName evidence="9">FecCD family ABC transporter permease</fullName>
    </submittedName>
</protein>
<dbReference type="PANTHER" id="PTHR30472:SF25">
    <property type="entry name" value="ABC TRANSPORTER PERMEASE PROTEIN MJ0876-RELATED"/>
    <property type="match status" value="1"/>
</dbReference>
<dbReference type="CDD" id="cd06550">
    <property type="entry name" value="TM_ABC_iron-siderophores_like"/>
    <property type="match status" value="1"/>
</dbReference>
<dbReference type="PANTHER" id="PTHR30472">
    <property type="entry name" value="FERRIC ENTEROBACTIN TRANSPORT SYSTEM PERMEASE PROTEIN"/>
    <property type="match status" value="1"/>
</dbReference>
<sequence>MAVAELKAPSRLLTLNRRQLATGFLVVLILLVGLASLAIGATQVPLERVIATLLGTGEARDDLVVLTLRLPRIVAALFVGAGMGIAGAAMQGLYRNPLADPGLIGVSSGAALGAIATIVLGAKYMQYFGVWAVPFGAILGALAATFLTQAIGAVRRGEGRTASLLLGGIAINALVGVVIGILTFIADDRQLRDLTFWTMGNVGRADWSGIGIVIGALSIGSFVIIRQARALDAIALGESGARHLGVDISGMRNRIILATALMVGTATAFCGMIGFVGIVVPHLVRMTLGPGHRHLLPLSALGGALLLLTADLAGRNIAAPLELPVGLMTGAIGAPFFLWLLTRRQPS</sequence>
<feature type="transmembrane region" description="Helical" evidence="8">
    <location>
        <begin position="102"/>
        <end position="122"/>
    </location>
</feature>
<dbReference type="InterPro" id="IPR037294">
    <property type="entry name" value="ABC_BtuC-like"/>
</dbReference>
<comment type="similarity">
    <text evidence="2">Belongs to the binding-protein-dependent transport system permease family. FecCD subfamily.</text>
</comment>
<evidence type="ECO:0000256" key="8">
    <source>
        <dbReference type="SAM" id="Phobius"/>
    </source>
</evidence>
<evidence type="ECO:0000256" key="2">
    <source>
        <dbReference type="ARBA" id="ARBA00007935"/>
    </source>
</evidence>
<keyword evidence="7 8" id="KW-0472">Membrane</keyword>
<dbReference type="RefSeq" id="WP_379874469.1">
    <property type="nucleotide sequence ID" value="NZ_JBHUIP010000001.1"/>
</dbReference>
<feature type="transmembrane region" description="Helical" evidence="8">
    <location>
        <begin position="128"/>
        <end position="152"/>
    </location>
</feature>